<evidence type="ECO:0000313" key="4">
    <source>
        <dbReference type="Proteomes" id="UP001174936"/>
    </source>
</evidence>
<evidence type="ECO:0000313" key="3">
    <source>
        <dbReference type="EMBL" id="KAK0652622.1"/>
    </source>
</evidence>
<feature type="signal peptide" evidence="2">
    <location>
        <begin position="1"/>
        <end position="17"/>
    </location>
</feature>
<feature type="chain" id="PRO_5041377957" evidence="2">
    <location>
        <begin position="18"/>
        <end position="152"/>
    </location>
</feature>
<keyword evidence="2" id="KW-0732">Signal</keyword>
<accession>A0AA39YHA3</accession>
<protein>
    <submittedName>
        <fullName evidence="3">Uncharacterized protein</fullName>
    </submittedName>
</protein>
<name>A0AA39YHA3_9PEZI</name>
<dbReference type="EMBL" id="JAULSV010000002">
    <property type="protein sequence ID" value="KAK0652622.1"/>
    <property type="molecule type" value="Genomic_DNA"/>
</dbReference>
<feature type="compositionally biased region" description="Basic and acidic residues" evidence="1">
    <location>
        <begin position="91"/>
        <end position="101"/>
    </location>
</feature>
<reference evidence="3" key="1">
    <citation type="submission" date="2023-06" db="EMBL/GenBank/DDBJ databases">
        <title>Genome-scale phylogeny and comparative genomics of the fungal order Sordariales.</title>
        <authorList>
            <consortium name="Lawrence Berkeley National Laboratory"/>
            <person name="Hensen N."/>
            <person name="Bonometti L."/>
            <person name="Westerberg I."/>
            <person name="Brannstrom I.O."/>
            <person name="Guillou S."/>
            <person name="Cros-Aarteil S."/>
            <person name="Calhoun S."/>
            <person name="Haridas S."/>
            <person name="Kuo A."/>
            <person name="Mondo S."/>
            <person name="Pangilinan J."/>
            <person name="Riley R."/>
            <person name="Labutti K."/>
            <person name="Andreopoulos B."/>
            <person name="Lipzen A."/>
            <person name="Chen C."/>
            <person name="Yanf M."/>
            <person name="Daum C."/>
            <person name="Ng V."/>
            <person name="Clum A."/>
            <person name="Steindorff A."/>
            <person name="Ohm R."/>
            <person name="Martin F."/>
            <person name="Silar P."/>
            <person name="Natvig D."/>
            <person name="Lalanne C."/>
            <person name="Gautier V."/>
            <person name="Ament-Velasquez S.L."/>
            <person name="Kruys A."/>
            <person name="Hutchinson M.I."/>
            <person name="Powell A.J."/>
            <person name="Barry K."/>
            <person name="Miller A.N."/>
            <person name="Grigoriev I.V."/>
            <person name="Debuchy R."/>
            <person name="Gladieux P."/>
            <person name="Thoren M.H."/>
            <person name="Johannesson H."/>
        </authorList>
    </citation>
    <scope>NUCLEOTIDE SEQUENCE</scope>
    <source>
        <strain evidence="3">SMH2532-1</strain>
    </source>
</reference>
<proteinExistence type="predicted"/>
<dbReference type="Proteomes" id="UP001174936">
    <property type="component" value="Unassembled WGS sequence"/>
</dbReference>
<keyword evidence="4" id="KW-1185">Reference proteome</keyword>
<evidence type="ECO:0000256" key="2">
    <source>
        <dbReference type="SAM" id="SignalP"/>
    </source>
</evidence>
<sequence length="152" mass="16413">MNLSKLIIVAITSSAFAAPARQPASESATSLLPRRPPVATNSDPSTADGWFPSSKWGSPPQRRAAVANPNPKSKRDDGATADSIFWANDSNSEKSNKRDDATADSILAPPAWHHLIPADKLNLKKKASEAIPDNVMIKSRQVWESPIHVRAL</sequence>
<feature type="region of interest" description="Disordered" evidence="1">
    <location>
        <begin position="17"/>
        <end position="102"/>
    </location>
</feature>
<organism evidence="3 4">
    <name type="scientific">Cercophora newfieldiana</name>
    <dbReference type="NCBI Taxonomy" id="92897"/>
    <lineage>
        <taxon>Eukaryota</taxon>
        <taxon>Fungi</taxon>
        <taxon>Dikarya</taxon>
        <taxon>Ascomycota</taxon>
        <taxon>Pezizomycotina</taxon>
        <taxon>Sordariomycetes</taxon>
        <taxon>Sordariomycetidae</taxon>
        <taxon>Sordariales</taxon>
        <taxon>Lasiosphaeriaceae</taxon>
        <taxon>Cercophora</taxon>
    </lineage>
</organism>
<gene>
    <name evidence="3" type="ORF">B0T16DRAFT_387854</name>
</gene>
<dbReference type="AlphaFoldDB" id="A0AA39YHA3"/>
<comment type="caution">
    <text evidence="3">The sequence shown here is derived from an EMBL/GenBank/DDBJ whole genome shotgun (WGS) entry which is preliminary data.</text>
</comment>
<evidence type="ECO:0000256" key="1">
    <source>
        <dbReference type="SAM" id="MobiDB-lite"/>
    </source>
</evidence>